<dbReference type="Pfam" id="PF07992">
    <property type="entry name" value="Pyr_redox_2"/>
    <property type="match status" value="1"/>
</dbReference>
<dbReference type="PRINTS" id="PR00368">
    <property type="entry name" value="FADPNR"/>
</dbReference>
<comment type="caution">
    <text evidence="10">The sequence shown here is derived from an EMBL/GenBank/DDBJ whole genome shotgun (WGS) entry which is preliminary data.</text>
</comment>
<keyword evidence="2" id="KW-0285">Flavoprotein</keyword>
<evidence type="ECO:0000256" key="1">
    <source>
        <dbReference type="ARBA" id="ARBA00007532"/>
    </source>
</evidence>
<evidence type="ECO:0000259" key="9">
    <source>
        <dbReference type="Pfam" id="PF07992"/>
    </source>
</evidence>
<dbReference type="SUPFAM" id="SSF51905">
    <property type="entry name" value="FAD/NAD(P)-binding domain"/>
    <property type="match status" value="1"/>
</dbReference>
<dbReference type="InterPro" id="IPR004099">
    <property type="entry name" value="Pyr_nucl-diS_OxRdtase_dimer"/>
</dbReference>
<evidence type="ECO:0000313" key="11">
    <source>
        <dbReference type="Proteomes" id="UP000243515"/>
    </source>
</evidence>
<evidence type="ECO:0000313" key="10">
    <source>
        <dbReference type="EMBL" id="OXV05223.1"/>
    </source>
</evidence>
<dbReference type="PANTHER" id="PTHR43014">
    <property type="entry name" value="MERCURIC REDUCTASE"/>
    <property type="match status" value="1"/>
</dbReference>
<evidence type="ECO:0000256" key="7">
    <source>
        <dbReference type="SAM" id="MobiDB-lite"/>
    </source>
</evidence>
<reference evidence="10 11" key="1">
    <citation type="journal article" date="2015" name="Environ. Microbiol.">
        <title>Metagenome sequence of Elaphomyces granulatus from sporocarp tissue reveals Ascomycota ectomycorrhizal fingerprints of genome expansion and a Proteobacteria-rich microbiome.</title>
        <authorList>
            <person name="Quandt C.A."/>
            <person name="Kohler A."/>
            <person name="Hesse C.N."/>
            <person name="Sharpton T.J."/>
            <person name="Martin F."/>
            <person name="Spatafora J.W."/>
        </authorList>
    </citation>
    <scope>NUCLEOTIDE SEQUENCE [LARGE SCALE GENOMIC DNA]</scope>
    <source>
        <strain evidence="10 11">OSC145934</strain>
    </source>
</reference>
<evidence type="ECO:0000256" key="5">
    <source>
        <dbReference type="PIRSR" id="PIRSR000350-3"/>
    </source>
</evidence>
<keyword evidence="5" id="KW-0547">Nucleotide-binding</keyword>
<feature type="binding site" evidence="5">
    <location>
        <begin position="193"/>
        <end position="200"/>
    </location>
    <ligand>
        <name>NAD(+)</name>
        <dbReference type="ChEBI" id="CHEBI:57540"/>
    </ligand>
</feature>
<feature type="binding site" evidence="5">
    <location>
        <position position="286"/>
    </location>
    <ligand>
        <name>NAD(+)</name>
        <dbReference type="ChEBI" id="CHEBI:57540"/>
    </ligand>
</feature>
<dbReference type="InterPro" id="IPR016156">
    <property type="entry name" value="FAD/NAD-linked_Rdtase_dimer_sf"/>
</dbReference>
<dbReference type="InterPro" id="IPR001100">
    <property type="entry name" value="Pyr_nuc-diS_OxRdtase"/>
</dbReference>
<feature type="active site" description="Proton acceptor" evidence="4">
    <location>
        <position position="473"/>
    </location>
</feature>
<dbReference type="SUPFAM" id="SSF55424">
    <property type="entry name" value="FAD/NAD-linked reductases, dimerisation (C-terminal) domain"/>
    <property type="match status" value="1"/>
</dbReference>
<feature type="binding site" evidence="5">
    <location>
        <position position="327"/>
    </location>
    <ligand>
        <name>FAD</name>
        <dbReference type="ChEBI" id="CHEBI:57692"/>
    </ligand>
</feature>
<keyword evidence="3 5" id="KW-0274">FAD</keyword>
<dbReference type="Gene3D" id="3.30.390.30">
    <property type="match status" value="1"/>
</dbReference>
<dbReference type="OrthoDB" id="361797at2759"/>
<evidence type="ECO:0000256" key="3">
    <source>
        <dbReference type="ARBA" id="ARBA00022827"/>
    </source>
</evidence>
<dbReference type="Pfam" id="PF02852">
    <property type="entry name" value="Pyr_redox_dim"/>
    <property type="match status" value="1"/>
</dbReference>
<dbReference type="PANTHER" id="PTHR43014:SF2">
    <property type="entry name" value="MERCURIC REDUCTASE"/>
    <property type="match status" value="1"/>
</dbReference>
<feature type="domain" description="FAD/NAD(P)-binding" evidence="9">
    <location>
        <begin position="7"/>
        <end position="338"/>
    </location>
</feature>
<dbReference type="InterPro" id="IPR023753">
    <property type="entry name" value="FAD/NAD-binding_dom"/>
</dbReference>
<keyword evidence="5" id="KW-0520">NAD</keyword>
<name>A0A232LM49_9EURO</name>
<protein>
    <recommendedName>
        <fullName evidence="12">FAD/NAD(P)-binding domain-containing protein</fullName>
    </recommendedName>
</protein>
<proteinExistence type="inferred from homology"/>
<feature type="region of interest" description="Disordered" evidence="7">
    <location>
        <begin position="348"/>
        <end position="368"/>
    </location>
</feature>
<dbReference type="GO" id="GO:0003955">
    <property type="term" value="F:NAD(P)H dehydrogenase (quinone) activity"/>
    <property type="evidence" value="ECO:0007669"/>
    <property type="project" value="TreeGrafter"/>
</dbReference>
<accession>A0A232LM49</accession>
<dbReference type="Proteomes" id="UP000243515">
    <property type="component" value="Unassembled WGS sequence"/>
</dbReference>
<comment type="similarity">
    <text evidence="1">Belongs to the class-I pyridine nucleotide-disulfide oxidoreductase family.</text>
</comment>
<evidence type="ECO:0000256" key="2">
    <source>
        <dbReference type="ARBA" id="ARBA00022630"/>
    </source>
</evidence>
<dbReference type="Gene3D" id="3.50.50.60">
    <property type="entry name" value="FAD/NAD(P)-binding domain"/>
    <property type="match status" value="2"/>
</dbReference>
<evidence type="ECO:0008006" key="12">
    <source>
        <dbReference type="Google" id="ProtNLM"/>
    </source>
</evidence>
<keyword evidence="11" id="KW-1185">Reference proteome</keyword>
<dbReference type="AlphaFoldDB" id="A0A232LM49"/>
<evidence type="ECO:0000256" key="4">
    <source>
        <dbReference type="PIRSR" id="PIRSR000350-2"/>
    </source>
</evidence>
<gene>
    <name evidence="10" type="ORF">Egran_07008</name>
</gene>
<sequence length="488" mass="53097">MATPTQYDAIVIGSGQAGTPLASAFTQAGKKTALIERQHIGGCCINEGCTPTKTMIASGRVAYLTNRAPRDYGVHMLPEGTPGSRLEIEMTKIRQRKREIVDQFRGGSEKRLSTAGVEVLRGQAEFKNHKQILVSLDNGETQTLTAELIFINTGERPARPNVPGVDKIDLSRILDSTSVMELAEVPKHLIVIGGGYIGLEFGQLFRRLGADVTIIQRASRLIPREDPDISAAMLDILRDDGIVVHLSAEASELTDSGGSPITMHIKFKDSRSIPAIHGSHLLFAGGRSPNTERLNLGATAVSTDSRGHIPTGDYLETSVPGIYALGDVKGGPAFTHISYDDFRIVRDHLLSPPPTPGSQQKPRGPLSSRTRLVPYTVFTDPQMGHVGLHEAEARKQFPNTQIKTAMMPMTYVARALEMDETRGMMKAVVNAETGEILGFSCLGIEGGEVMSIVQVAMMGGLKWWQLREAIFAHPTIAESLNNLWQFLK</sequence>
<comment type="cofactor">
    <cofactor evidence="5">
        <name>FAD</name>
        <dbReference type="ChEBI" id="CHEBI:57692"/>
    </cofactor>
    <text evidence="5">Binds 1 FAD per subunit.</text>
</comment>
<dbReference type="PIRSF" id="PIRSF000350">
    <property type="entry name" value="Mercury_reductase_MerA"/>
    <property type="match status" value="1"/>
</dbReference>
<dbReference type="EMBL" id="NPHW01007360">
    <property type="protein sequence ID" value="OXV05223.1"/>
    <property type="molecule type" value="Genomic_DNA"/>
</dbReference>
<dbReference type="GO" id="GO:0050660">
    <property type="term" value="F:flavin adenine dinucleotide binding"/>
    <property type="evidence" value="ECO:0007669"/>
    <property type="project" value="TreeGrafter"/>
</dbReference>
<feature type="binding site" evidence="5">
    <location>
        <position position="53"/>
    </location>
    <ligand>
        <name>FAD</name>
        <dbReference type="ChEBI" id="CHEBI:57692"/>
    </ligand>
</feature>
<evidence type="ECO:0000259" key="8">
    <source>
        <dbReference type="Pfam" id="PF02852"/>
    </source>
</evidence>
<dbReference type="PRINTS" id="PR00411">
    <property type="entry name" value="PNDRDTASEI"/>
</dbReference>
<feature type="disulfide bond" description="Redox-active" evidence="6">
    <location>
        <begin position="44"/>
        <end position="49"/>
    </location>
</feature>
<evidence type="ECO:0000256" key="6">
    <source>
        <dbReference type="PIRSR" id="PIRSR000350-4"/>
    </source>
</evidence>
<dbReference type="InterPro" id="IPR036188">
    <property type="entry name" value="FAD/NAD-bd_sf"/>
</dbReference>
<feature type="domain" description="Pyridine nucleotide-disulphide oxidoreductase dimerisation" evidence="8">
    <location>
        <begin position="373"/>
        <end position="482"/>
    </location>
</feature>
<organism evidence="10 11">
    <name type="scientific">Elaphomyces granulatus</name>
    <dbReference type="NCBI Taxonomy" id="519963"/>
    <lineage>
        <taxon>Eukaryota</taxon>
        <taxon>Fungi</taxon>
        <taxon>Dikarya</taxon>
        <taxon>Ascomycota</taxon>
        <taxon>Pezizomycotina</taxon>
        <taxon>Eurotiomycetes</taxon>
        <taxon>Eurotiomycetidae</taxon>
        <taxon>Eurotiales</taxon>
        <taxon>Elaphomycetaceae</taxon>
        <taxon>Elaphomyces</taxon>
    </lineage>
</organism>